<accession>A0A117QGZ3</accession>
<dbReference type="CDD" id="cd08414">
    <property type="entry name" value="PBP2_LTTR_aromatics_like"/>
    <property type="match status" value="1"/>
</dbReference>
<evidence type="ECO:0000313" key="7">
    <source>
        <dbReference type="Proteomes" id="UP000053398"/>
    </source>
</evidence>
<dbReference type="Gene3D" id="3.40.190.10">
    <property type="entry name" value="Periplasmic binding protein-like II"/>
    <property type="match status" value="2"/>
</dbReference>
<dbReference type="Proteomes" id="UP000053398">
    <property type="component" value="Unassembled WGS sequence"/>
</dbReference>
<dbReference type="Pfam" id="PF03466">
    <property type="entry name" value="LysR_substrate"/>
    <property type="match status" value="1"/>
</dbReference>
<feature type="domain" description="HTH lysR-type" evidence="5">
    <location>
        <begin position="3"/>
        <end position="60"/>
    </location>
</feature>
<evidence type="ECO:0000256" key="4">
    <source>
        <dbReference type="ARBA" id="ARBA00023163"/>
    </source>
</evidence>
<dbReference type="InterPro" id="IPR005119">
    <property type="entry name" value="LysR_subst-bd"/>
</dbReference>
<comment type="similarity">
    <text evidence="1">Belongs to the LysR transcriptional regulatory family.</text>
</comment>
<evidence type="ECO:0000256" key="1">
    <source>
        <dbReference type="ARBA" id="ARBA00009437"/>
    </source>
</evidence>
<evidence type="ECO:0000313" key="6">
    <source>
        <dbReference type="EMBL" id="KUN27808.1"/>
    </source>
</evidence>
<dbReference type="InterPro" id="IPR000847">
    <property type="entry name" value="LysR_HTH_N"/>
</dbReference>
<evidence type="ECO:0000256" key="2">
    <source>
        <dbReference type="ARBA" id="ARBA00023015"/>
    </source>
</evidence>
<dbReference type="Pfam" id="PF00126">
    <property type="entry name" value="HTH_1"/>
    <property type="match status" value="1"/>
</dbReference>
<dbReference type="SUPFAM" id="SSF53850">
    <property type="entry name" value="Periplasmic binding protein-like II"/>
    <property type="match status" value="1"/>
</dbReference>
<reference evidence="6 7" key="1">
    <citation type="submission" date="2015-10" db="EMBL/GenBank/DDBJ databases">
        <title>Draft genome sequence of Streptomyces corchorusii DSM 40340, type strain for the species Streptomyces corchorusii.</title>
        <authorList>
            <person name="Ruckert C."/>
            <person name="Winkler A."/>
            <person name="Kalinowski J."/>
            <person name="Kampfer P."/>
            <person name="Glaeser S."/>
        </authorList>
    </citation>
    <scope>NUCLEOTIDE SEQUENCE [LARGE SCALE GENOMIC DNA]</scope>
    <source>
        <strain evidence="6 7">DSM 40340</strain>
    </source>
</reference>
<sequence>MDLDLRKLRYFVAVAEELHFGRAAERLHIAQPVLSRQIRSLEDDLGVEVFARDRRGTLLTPAGEQLLEDAVPLLASAEALLRRVRTAARGTPTLTIGFMPGITVTPATAVFAARRPGVDVRLLRTSWDNQVEVLQDGRADIGVVRLPVDQRGLQVRPLFREPRVVMLPAGHRLADRASVTVCDLASEHLLQDPDAVPEWRDVALELRERRRPVVPAIHQVEEKLELVASGAGICVLPLSTASFYTRPDVISLPVEGIGPNEVALAWVASRRSPLIHDFAEAAAETLGRPRTEEQPPQR</sequence>
<dbReference type="PANTHER" id="PTHR30346:SF0">
    <property type="entry name" value="HCA OPERON TRANSCRIPTIONAL ACTIVATOR HCAR"/>
    <property type="match status" value="1"/>
</dbReference>
<evidence type="ECO:0000259" key="5">
    <source>
        <dbReference type="PROSITE" id="PS50931"/>
    </source>
</evidence>
<dbReference type="SUPFAM" id="SSF46785">
    <property type="entry name" value="Winged helix' DNA-binding domain"/>
    <property type="match status" value="1"/>
</dbReference>
<keyword evidence="4" id="KW-0804">Transcription</keyword>
<dbReference type="GO" id="GO:0003700">
    <property type="term" value="F:DNA-binding transcription factor activity"/>
    <property type="evidence" value="ECO:0007669"/>
    <property type="project" value="InterPro"/>
</dbReference>
<dbReference type="GO" id="GO:0003677">
    <property type="term" value="F:DNA binding"/>
    <property type="evidence" value="ECO:0007669"/>
    <property type="project" value="UniProtKB-KW"/>
</dbReference>
<keyword evidence="2" id="KW-0805">Transcription regulation</keyword>
<dbReference type="InterPro" id="IPR036390">
    <property type="entry name" value="WH_DNA-bd_sf"/>
</dbReference>
<dbReference type="RefSeq" id="WP_059263310.1">
    <property type="nucleotide sequence ID" value="NZ_KQ948355.1"/>
</dbReference>
<gene>
    <name evidence="6" type="ORF">AQJ11_14435</name>
</gene>
<dbReference type="PRINTS" id="PR00039">
    <property type="entry name" value="HTHLYSR"/>
</dbReference>
<dbReference type="InterPro" id="IPR036388">
    <property type="entry name" value="WH-like_DNA-bd_sf"/>
</dbReference>
<proteinExistence type="inferred from homology"/>
<dbReference type="GO" id="GO:0032993">
    <property type="term" value="C:protein-DNA complex"/>
    <property type="evidence" value="ECO:0007669"/>
    <property type="project" value="TreeGrafter"/>
</dbReference>
<dbReference type="Gene3D" id="1.10.10.10">
    <property type="entry name" value="Winged helix-like DNA-binding domain superfamily/Winged helix DNA-binding domain"/>
    <property type="match status" value="1"/>
</dbReference>
<dbReference type="AlphaFoldDB" id="A0A117QGZ3"/>
<comment type="caution">
    <text evidence="6">The sequence shown here is derived from an EMBL/GenBank/DDBJ whole genome shotgun (WGS) entry which is preliminary data.</text>
</comment>
<keyword evidence="7" id="KW-1185">Reference proteome</keyword>
<name>A0A117QGZ3_STRCK</name>
<evidence type="ECO:0000256" key="3">
    <source>
        <dbReference type="ARBA" id="ARBA00023125"/>
    </source>
</evidence>
<protein>
    <submittedName>
        <fullName evidence="6">LysR family transcriptional regulator</fullName>
    </submittedName>
</protein>
<dbReference type="FunFam" id="1.10.10.10:FF:000001">
    <property type="entry name" value="LysR family transcriptional regulator"/>
    <property type="match status" value="1"/>
</dbReference>
<dbReference type="PANTHER" id="PTHR30346">
    <property type="entry name" value="TRANSCRIPTIONAL DUAL REGULATOR HCAR-RELATED"/>
    <property type="match status" value="1"/>
</dbReference>
<keyword evidence="3" id="KW-0238">DNA-binding</keyword>
<organism evidence="6 7">
    <name type="scientific">Streptomyces corchorusii</name>
    <name type="common">Streptomyces chibaensis</name>
    <dbReference type="NCBI Taxonomy" id="1903"/>
    <lineage>
        <taxon>Bacteria</taxon>
        <taxon>Bacillati</taxon>
        <taxon>Actinomycetota</taxon>
        <taxon>Actinomycetes</taxon>
        <taxon>Kitasatosporales</taxon>
        <taxon>Streptomycetaceae</taxon>
        <taxon>Streptomyces</taxon>
    </lineage>
</organism>
<dbReference type="PROSITE" id="PS50931">
    <property type="entry name" value="HTH_LYSR"/>
    <property type="match status" value="1"/>
</dbReference>
<dbReference type="EMBL" id="LMWP01000016">
    <property type="protein sequence ID" value="KUN27808.1"/>
    <property type="molecule type" value="Genomic_DNA"/>
</dbReference>